<evidence type="ECO:0000256" key="1">
    <source>
        <dbReference type="ARBA" id="ARBA00023015"/>
    </source>
</evidence>
<evidence type="ECO:0000256" key="3">
    <source>
        <dbReference type="ARBA" id="ARBA00023163"/>
    </source>
</evidence>
<comment type="caution">
    <text evidence="5">The sequence shown here is derived from an EMBL/GenBank/DDBJ whole genome shotgun (WGS) entry which is preliminary data.</text>
</comment>
<protein>
    <submittedName>
        <fullName evidence="5">AraC family transcriptional regulator</fullName>
    </submittedName>
</protein>
<dbReference type="SUPFAM" id="SSF46689">
    <property type="entry name" value="Homeodomain-like"/>
    <property type="match status" value="2"/>
</dbReference>
<evidence type="ECO:0000259" key="4">
    <source>
        <dbReference type="PROSITE" id="PS01124"/>
    </source>
</evidence>
<dbReference type="PANTHER" id="PTHR46796:SF6">
    <property type="entry name" value="ARAC SUBFAMILY"/>
    <property type="match status" value="1"/>
</dbReference>
<gene>
    <name evidence="5" type="ORF">L4923_24595</name>
</gene>
<proteinExistence type="predicted"/>
<dbReference type="PROSITE" id="PS00041">
    <property type="entry name" value="HTH_ARAC_FAMILY_1"/>
    <property type="match status" value="1"/>
</dbReference>
<evidence type="ECO:0000313" key="5">
    <source>
        <dbReference type="EMBL" id="MCG7508224.1"/>
    </source>
</evidence>
<keyword evidence="6" id="KW-1185">Reference proteome</keyword>
<keyword evidence="1" id="KW-0805">Transcription regulation</keyword>
<reference evidence="5 6" key="1">
    <citation type="submission" date="2022-02" db="EMBL/GenBank/DDBJ databases">
        <title>Draft genome sequence of Mezorhizobium retamae strain IRAMC:0171 isolated from Retama raetam nodules.</title>
        <authorList>
            <person name="Bengaied R."/>
            <person name="Sbissi I."/>
            <person name="Huber K."/>
            <person name="Ghodbane F."/>
            <person name="Nouioui I."/>
            <person name="Tarhouni M."/>
            <person name="Gtari M."/>
        </authorList>
    </citation>
    <scope>NUCLEOTIDE SEQUENCE [LARGE SCALE GENOMIC DNA]</scope>
    <source>
        <strain evidence="5 6">IRAMC:0171</strain>
    </source>
</reference>
<dbReference type="PANTHER" id="PTHR46796">
    <property type="entry name" value="HTH-TYPE TRANSCRIPTIONAL ACTIVATOR RHAS-RELATED"/>
    <property type="match status" value="1"/>
</dbReference>
<accession>A0ABS9QL99</accession>
<dbReference type="InterPro" id="IPR009057">
    <property type="entry name" value="Homeodomain-like_sf"/>
</dbReference>
<dbReference type="PROSITE" id="PS01124">
    <property type="entry name" value="HTH_ARAC_FAMILY_2"/>
    <property type="match status" value="1"/>
</dbReference>
<keyword evidence="2" id="KW-0238">DNA-binding</keyword>
<sequence length="332" mass="36672">MPTGTGGSAISPVDETSSIADRFAQQPLARRSASLPPFTSEQTHGFVQSHHTSVAVNSDSLGWRSLFVSRQKEQPFQTSFGQRPDPLIALALNGPARVWLAFHGIGMEKQVLPGSFGIVPSGLNFEAKLDHPLETIHVYVRRELIGEMAESLYGDPSRAELVPRFGEFDALVEHLVREICAQAQAPTAASALYVEYLTMALAARLVQDHSTAATHAKVPQSPQRLTSRQIQSARDYIETNLAGVLSLEELARSLNMSPAHFARLFKQSTGLAPYQYVIRSRIERVQRLLAQTNEPISRIAIACGFADQVHLTQTFRRMTGSTPAAFRKQHYR</sequence>
<dbReference type="RefSeq" id="WP_239369741.1">
    <property type="nucleotide sequence ID" value="NZ_JAKREW010000037.1"/>
</dbReference>
<dbReference type="EMBL" id="JAKREW010000037">
    <property type="protein sequence ID" value="MCG7508224.1"/>
    <property type="molecule type" value="Genomic_DNA"/>
</dbReference>
<dbReference type="Gene3D" id="1.10.10.60">
    <property type="entry name" value="Homeodomain-like"/>
    <property type="match status" value="2"/>
</dbReference>
<evidence type="ECO:0000256" key="2">
    <source>
        <dbReference type="ARBA" id="ARBA00023125"/>
    </source>
</evidence>
<dbReference type="Pfam" id="PF12833">
    <property type="entry name" value="HTH_18"/>
    <property type="match status" value="1"/>
</dbReference>
<evidence type="ECO:0000313" key="6">
    <source>
        <dbReference type="Proteomes" id="UP001201701"/>
    </source>
</evidence>
<organism evidence="5 6">
    <name type="scientific">Mesorhizobium retamae</name>
    <dbReference type="NCBI Taxonomy" id="2912854"/>
    <lineage>
        <taxon>Bacteria</taxon>
        <taxon>Pseudomonadati</taxon>
        <taxon>Pseudomonadota</taxon>
        <taxon>Alphaproteobacteria</taxon>
        <taxon>Hyphomicrobiales</taxon>
        <taxon>Phyllobacteriaceae</taxon>
        <taxon>Mesorhizobium</taxon>
    </lineage>
</organism>
<keyword evidence="3" id="KW-0804">Transcription</keyword>
<name>A0ABS9QL99_9HYPH</name>
<dbReference type="InterPro" id="IPR018060">
    <property type="entry name" value="HTH_AraC"/>
</dbReference>
<feature type="domain" description="HTH araC/xylS-type" evidence="4">
    <location>
        <begin position="231"/>
        <end position="329"/>
    </location>
</feature>
<dbReference type="SMART" id="SM00342">
    <property type="entry name" value="HTH_ARAC"/>
    <property type="match status" value="1"/>
</dbReference>
<dbReference type="InterPro" id="IPR018062">
    <property type="entry name" value="HTH_AraC-typ_CS"/>
</dbReference>
<dbReference type="Proteomes" id="UP001201701">
    <property type="component" value="Unassembled WGS sequence"/>
</dbReference>
<dbReference type="InterPro" id="IPR050204">
    <property type="entry name" value="AraC_XylS_family_regulators"/>
</dbReference>